<accession>A0A0M6YDU0</accession>
<evidence type="ECO:0000313" key="2">
    <source>
        <dbReference type="Proteomes" id="UP000048926"/>
    </source>
</evidence>
<dbReference type="EC" id="5.3.3.10" evidence="1"/>
<keyword evidence="1" id="KW-0413">Isomerase</keyword>
<dbReference type="InterPro" id="IPR014347">
    <property type="entry name" value="Tautomerase/MIF_sf"/>
</dbReference>
<dbReference type="RefSeq" id="WP_055661127.1">
    <property type="nucleotide sequence ID" value="NZ_CXST01000005.1"/>
</dbReference>
<name>A0A0M6YDU0_9HYPH</name>
<protein>
    <submittedName>
        <fullName evidence="1">5-carboxymethyl-2-hydroxymuconate Delta-isomerase</fullName>
        <ecNumber evidence="1">5.3.3.10</ecNumber>
    </submittedName>
</protein>
<evidence type="ECO:0000313" key="1">
    <source>
        <dbReference type="EMBL" id="CTQ46980.1"/>
    </source>
</evidence>
<gene>
    <name evidence="1" type="primary">hpcD_2</name>
    <name evidence="1" type="ORF">LAL4801_05440</name>
</gene>
<dbReference type="AlphaFoldDB" id="A0A0M6YDU0"/>
<reference evidence="2" key="1">
    <citation type="submission" date="2015-07" db="EMBL/GenBank/DDBJ databases">
        <authorList>
            <person name="Rodrigo-Torres Lidia"/>
            <person name="Arahal R.David."/>
        </authorList>
    </citation>
    <scope>NUCLEOTIDE SEQUENCE [LARGE SCALE GENOMIC DNA]</scope>
    <source>
        <strain evidence="2">CECT 4801</strain>
    </source>
</reference>
<dbReference type="Proteomes" id="UP000048926">
    <property type="component" value="Unassembled WGS sequence"/>
</dbReference>
<dbReference type="PANTHER" id="PTHR37950:SF1">
    <property type="entry name" value="4-HYDROXYPHENYLACETATE CATABOLISM PROTEIN"/>
    <property type="match status" value="1"/>
</dbReference>
<dbReference type="PANTHER" id="PTHR37950">
    <property type="entry name" value="4-HYDROXYPHENYLACETATE CATABOLISM PROTEIN"/>
    <property type="match status" value="1"/>
</dbReference>
<dbReference type="EMBL" id="CXST01000005">
    <property type="protein sequence ID" value="CTQ46980.1"/>
    <property type="molecule type" value="Genomic_DNA"/>
</dbReference>
<dbReference type="InterPro" id="IPR004220">
    <property type="entry name" value="5-COMe_2-OHmuconate_Isoase"/>
</dbReference>
<organism evidence="1 2">
    <name type="scientific">Roseibium aggregatum</name>
    <dbReference type="NCBI Taxonomy" id="187304"/>
    <lineage>
        <taxon>Bacteria</taxon>
        <taxon>Pseudomonadati</taxon>
        <taxon>Pseudomonadota</taxon>
        <taxon>Alphaproteobacteria</taxon>
        <taxon>Hyphomicrobiales</taxon>
        <taxon>Stappiaceae</taxon>
        <taxon>Roseibium</taxon>
    </lineage>
</organism>
<dbReference type="GO" id="GO:0008704">
    <property type="term" value="F:5-carboxymethyl-2-hydroxymuconate delta-isomerase activity"/>
    <property type="evidence" value="ECO:0007669"/>
    <property type="project" value="UniProtKB-EC"/>
</dbReference>
<dbReference type="STRING" id="187304.B0E33_15595"/>
<dbReference type="OrthoDB" id="9814215at2"/>
<dbReference type="Pfam" id="PF02962">
    <property type="entry name" value="CHMI"/>
    <property type="match status" value="1"/>
</dbReference>
<keyword evidence="2" id="KW-1185">Reference proteome</keyword>
<dbReference type="Gene3D" id="3.30.429.10">
    <property type="entry name" value="Macrophage Migration Inhibitory Factor"/>
    <property type="match status" value="1"/>
</dbReference>
<dbReference type="CDD" id="cd00580">
    <property type="entry name" value="CHMI"/>
    <property type="match status" value="1"/>
</dbReference>
<dbReference type="SUPFAM" id="SSF55331">
    <property type="entry name" value="Tautomerase/MIF"/>
    <property type="match status" value="1"/>
</dbReference>
<proteinExistence type="predicted"/>
<sequence>MPHAWIEYSGNIADQTEVETFGRCVHAAMTEAGIFPIAGIRIRINRIDDCLVGDMNPDNGFVHLSLRIGEGRDAQTKQEAADLIFDRTSSHLKPLADRARLAYAMEMQEIPSAYSYKMNNLHKHLKAS</sequence>